<gene>
    <name evidence="1" type="ORF">S01H1_67858</name>
</gene>
<protein>
    <submittedName>
        <fullName evidence="1">Uncharacterized protein</fullName>
    </submittedName>
</protein>
<name>X0XDF4_9ZZZZ</name>
<sequence>MTNSCENCKWRTRPEGTDSTIIIFTPICVVTGEPVQNLDNICAHHEVRQ</sequence>
<reference evidence="1" key="1">
    <citation type="journal article" date="2014" name="Front. Microbiol.">
        <title>High frequency of phylogenetically diverse reductive dehalogenase-homologous genes in deep subseafloor sedimentary metagenomes.</title>
        <authorList>
            <person name="Kawai M."/>
            <person name="Futagami T."/>
            <person name="Toyoda A."/>
            <person name="Takaki Y."/>
            <person name="Nishi S."/>
            <person name="Hori S."/>
            <person name="Arai W."/>
            <person name="Tsubouchi T."/>
            <person name="Morono Y."/>
            <person name="Uchiyama I."/>
            <person name="Ito T."/>
            <person name="Fujiyama A."/>
            <person name="Inagaki F."/>
            <person name="Takami H."/>
        </authorList>
    </citation>
    <scope>NUCLEOTIDE SEQUENCE</scope>
    <source>
        <strain evidence="1">Expedition CK06-06</strain>
    </source>
</reference>
<accession>X0XDF4</accession>
<dbReference type="AlphaFoldDB" id="X0XDF4"/>
<proteinExistence type="predicted"/>
<organism evidence="1">
    <name type="scientific">marine sediment metagenome</name>
    <dbReference type="NCBI Taxonomy" id="412755"/>
    <lineage>
        <taxon>unclassified sequences</taxon>
        <taxon>metagenomes</taxon>
        <taxon>ecological metagenomes</taxon>
    </lineage>
</organism>
<evidence type="ECO:0000313" key="1">
    <source>
        <dbReference type="EMBL" id="GAG41120.1"/>
    </source>
</evidence>
<dbReference type="EMBL" id="BARS01044964">
    <property type="protein sequence ID" value="GAG41120.1"/>
    <property type="molecule type" value="Genomic_DNA"/>
</dbReference>
<comment type="caution">
    <text evidence="1">The sequence shown here is derived from an EMBL/GenBank/DDBJ whole genome shotgun (WGS) entry which is preliminary data.</text>
</comment>